<dbReference type="InterPro" id="IPR013325">
    <property type="entry name" value="RNA_pol_sigma_r2"/>
</dbReference>
<evidence type="ECO:0000256" key="5">
    <source>
        <dbReference type="ARBA" id="ARBA00023163"/>
    </source>
</evidence>
<dbReference type="InterPro" id="IPR014284">
    <property type="entry name" value="RNA_pol_sigma-70_dom"/>
</dbReference>
<dbReference type="GO" id="GO:0006352">
    <property type="term" value="P:DNA-templated transcription initiation"/>
    <property type="evidence" value="ECO:0007669"/>
    <property type="project" value="InterPro"/>
</dbReference>
<dbReference type="SUPFAM" id="SSF88659">
    <property type="entry name" value="Sigma3 and sigma4 domains of RNA polymerase sigma factors"/>
    <property type="match status" value="1"/>
</dbReference>
<proteinExistence type="inferred from homology"/>
<evidence type="ECO:0000313" key="9">
    <source>
        <dbReference type="EMBL" id="APD92185.1"/>
    </source>
</evidence>
<keyword evidence="2 6" id="KW-0805">Transcription regulation</keyword>
<dbReference type="Gene3D" id="1.10.10.10">
    <property type="entry name" value="Winged helix-like DNA-binding domain superfamily/Winged helix DNA-binding domain"/>
    <property type="match status" value="1"/>
</dbReference>
<dbReference type="Pfam" id="PF04545">
    <property type="entry name" value="Sigma70_r4"/>
    <property type="match status" value="1"/>
</dbReference>
<evidence type="ECO:0000256" key="6">
    <source>
        <dbReference type="RuleBase" id="RU362124"/>
    </source>
</evidence>
<dbReference type="GO" id="GO:0003677">
    <property type="term" value="F:DNA binding"/>
    <property type="evidence" value="ECO:0007669"/>
    <property type="project" value="UniProtKB-KW"/>
</dbReference>
<accession>A0AAC9JEC0</accession>
<gene>
    <name evidence="9" type="ORF">BM524_19900</name>
</gene>
<dbReference type="NCBIfam" id="TIGR02937">
    <property type="entry name" value="sigma70-ECF"/>
    <property type="match status" value="1"/>
</dbReference>
<comment type="function">
    <text evidence="6">Sigma factors are initiation factors that promote the attachment of RNA polymerase to specific initiation sites and are then released.</text>
</comment>
<protein>
    <recommendedName>
        <fullName evidence="6">RNA polymerase sigma factor</fullName>
    </recommendedName>
</protein>
<geneLocation type="plasmid" evidence="10">
    <name>pamcp48-600</name>
</geneLocation>
<dbReference type="SUPFAM" id="SSF88946">
    <property type="entry name" value="Sigma2 domain of RNA polymerase sigma factors"/>
    <property type="match status" value="1"/>
</dbReference>
<evidence type="ECO:0000256" key="4">
    <source>
        <dbReference type="ARBA" id="ARBA00023125"/>
    </source>
</evidence>
<dbReference type="AlphaFoldDB" id="A0AAC9JEC0"/>
<sequence length="287" mass="32637">MQKEIQTKSGAPAIHHIPSETAFLSAEEERTLILAAKKRDGRALHKLSEAFAPFINKIATQLNGYEASKEDLLSEGKVGLIKAVYAYDKKLTTRLSTFAYQYIRSEMMEYLIRDYSIVKKVTTKTKRKLFFSIRKRISDASRINPSLELNDILHAISVDMGIDFAEVQEMAYYMVSQDVAYEESANDDEDPSAFINLAASQKNATNSYFQPEKMAFQAREQMVKEEFKGKIPSLLSEKQLDIVSSRHLCDVEDTLTLKDLAARHAISKERVRQIEKEALGILKKSMH</sequence>
<dbReference type="Gene3D" id="1.20.120.1810">
    <property type="match status" value="1"/>
</dbReference>
<keyword evidence="4 6" id="KW-0238">DNA-binding</keyword>
<dbReference type="InterPro" id="IPR007627">
    <property type="entry name" value="RNA_pol_sigma70_r2"/>
</dbReference>
<feature type="domain" description="RNA polymerase sigma-70" evidence="7">
    <location>
        <begin position="71"/>
        <end position="84"/>
    </location>
</feature>
<dbReference type="RefSeq" id="WP_071960798.1">
    <property type="nucleotide sequence ID" value="NZ_CP018025.1"/>
</dbReference>
<dbReference type="Pfam" id="PF04542">
    <property type="entry name" value="Sigma70_r2"/>
    <property type="match status" value="1"/>
</dbReference>
<dbReference type="PANTHER" id="PTHR30376:SF3">
    <property type="entry name" value="RNA POLYMERASE SIGMA FACTOR RPOH"/>
    <property type="match status" value="1"/>
</dbReference>
<dbReference type="PROSITE" id="PS00715">
    <property type="entry name" value="SIGMA70_1"/>
    <property type="match status" value="1"/>
</dbReference>
<keyword evidence="9" id="KW-0614">Plasmid</keyword>
<evidence type="ECO:0000313" key="10">
    <source>
        <dbReference type="Proteomes" id="UP000182101"/>
    </source>
</evidence>
<feature type="domain" description="RNA polymerase sigma-70" evidence="8">
    <location>
        <begin position="256"/>
        <end position="282"/>
    </location>
</feature>
<organism evidence="9 10">
    <name type="scientific">Alteromonas mediterranea</name>
    <dbReference type="NCBI Taxonomy" id="314275"/>
    <lineage>
        <taxon>Bacteria</taxon>
        <taxon>Pseudomonadati</taxon>
        <taxon>Pseudomonadota</taxon>
        <taxon>Gammaproteobacteria</taxon>
        <taxon>Alteromonadales</taxon>
        <taxon>Alteromonadaceae</taxon>
        <taxon>Alteromonas/Salinimonas group</taxon>
        <taxon>Alteromonas</taxon>
    </lineage>
</organism>
<dbReference type="InterPro" id="IPR007630">
    <property type="entry name" value="RNA_pol_sigma70_r4"/>
</dbReference>
<dbReference type="InterPro" id="IPR050813">
    <property type="entry name" value="Sigma-70_Factor"/>
</dbReference>
<dbReference type="PROSITE" id="PS00716">
    <property type="entry name" value="SIGMA70_2"/>
    <property type="match status" value="1"/>
</dbReference>
<dbReference type="PRINTS" id="PR00046">
    <property type="entry name" value="SIGMA70FCT"/>
</dbReference>
<dbReference type="InterPro" id="IPR013324">
    <property type="entry name" value="RNA_pol_sigma_r3/r4-like"/>
</dbReference>
<reference evidence="9 10" key="1">
    <citation type="submission" date="2016-11" db="EMBL/GenBank/DDBJ databases">
        <title>Networking in microbes: conjugative elements and plasmids in the genus Alteromonas.</title>
        <authorList>
            <person name="Lopez-Perez M."/>
            <person name="Ramon-Marco N."/>
            <person name="Rodriguez-Valera F."/>
        </authorList>
    </citation>
    <scope>NUCLEOTIDE SEQUENCE [LARGE SCALE GENOMIC DNA]</scope>
    <source>
        <strain evidence="9 10">CP48</strain>
        <plasmid evidence="10">pamcp48-600</plasmid>
    </source>
</reference>
<dbReference type="Proteomes" id="UP000182101">
    <property type="component" value="Plasmid pAMCP48-600"/>
</dbReference>
<name>A0AAC9JEC0_9ALTE</name>
<keyword evidence="5 6" id="KW-0804">Transcription</keyword>
<dbReference type="InterPro" id="IPR036388">
    <property type="entry name" value="WH-like_DNA-bd_sf"/>
</dbReference>
<dbReference type="PANTHER" id="PTHR30376">
    <property type="entry name" value="SIGMA FACTOR RPOH HEAT SHOCK RELATED"/>
    <property type="match status" value="1"/>
</dbReference>
<evidence type="ECO:0000256" key="2">
    <source>
        <dbReference type="ARBA" id="ARBA00023015"/>
    </source>
</evidence>
<evidence type="ECO:0000259" key="7">
    <source>
        <dbReference type="PROSITE" id="PS00715"/>
    </source>
</evidence>
<comment type="similarity">
    <text evidence="1 6">Belongs to the sigma-70 factor family.</text>
</comment>
<dbReference type="EMBL" id="CP018025">
    <property type="protein sequence ID" value="APD92185.1"/>
    <property type="molecule type" value="Genomic_DNA"/>
</dbReference>
<dbReference type="GO" id="GO:0016987">
    <property type="term" value="F:sigma factor activity"/>
    <property type="evidence" value="ECO:0007669"/>
    <property type="project" value="UniProtKB-KW"/>
</dbReference>
<evidence type="ECO:0000256" key="1">
    <source>
        <dbReference type="ARBA" id="ARBA00007788"/>
    </source>
</evidence>
<dbReference type="InterPro" id="IPR000943">
    <property type="entry name" value="RNA_pol_sigma70"/>
</dbReference>
<keyword evidence="3 6" id="KW-0731">Sigma factor</keyword>
<evidence type="ECO:0000256" key="3">
    <source>
        <dbReference type="ARBA" id="ARBA00023082"/>
    </source>
</evidence>
<evidence type="ECO:0000259" key="8">
    <source>
        <dbReference type="PROSITE" id="PS00716"/>
    </source>
</evidence>